<evidence type="ECO:0000256" key="2">
    <source>
        <dbReference type="ARBA" id="ARBA00001936"/>
    </source>
</evidence>
<protein>
    <recommendedName>
        <fullName evidence="7">ribulose-phosphate 3-epimerase</fullName>
        <ecNumber evidence="7">5.1.3.1</ecNumber>
    </recommendedName>
</protein>
<comment type="cofactor">
    <cofactor evidence="2">
        <name>Mn(2+)</name>
        <dbReference type="ChEBI" id="CHEBI:29035"/>
    </cofactor>
</comment>
<name>A0A6J7TSQ3_9ZZZZ</name>
<evidence type="ECO:0000256" key="6">
    <source>
        <dbReference type="ARBA" id="ARBA00009541"/>
    </source>
</evidence>
<accession>A0A6J7TSQ3</accession>
<dbReference type="CDD" id="cd00429">
    <property type="entry name" value="RPE"/>
    <property type="match status" value="1"/>
</dbReference>
<proteinExistence type="inferred from homology"/>
<dbReference type="GO" id="GO:0005737">
    <property type="term" value="C:cytoplasm"/>
    <property type="evidence" value="ECO:0007669"/>
    <property type="project" value="UniProtKB-ARBA"/>
</dbReference>
<evidence type="ECO:0000256" key="1">
    <source>
        <dbReference type="ARBA" id="ARBA00001782"/>
    </source>
</evidence>
<dbReference type="EC" id="5.1.3.1" evidence="7"/>
<dbReference type="EMBL" id="CAFBQH010000144">
    <property type="protein sequence ID" value="CAB5057084.1"/>
    <property type="molecule type" value="Genomic_DNA"/>
</dbReference>
<evidence type="ECO:0000313" key="10">
    <source>
        <dbReference type="EMBL" id="CAB5057084.1"/>
    </source>
</evidence>
<dbReference type="GO" id="GO:0006098">
    <property type="term" value="P:pentose-phosphate shunt"/>
    <property type="evidence" value="ECO:0007669"/>
    <property type="project" value="InterPro"/>
</dbReference>
<evidence type="ECO:0000256" key="7">
    <source>
        <dbReference type="ARBA" id="ARBA00013188"/>
    </source>
</evidence>
<dbReference type="PANTHER" id="PTHR11749">
    <property type="entry name" value="RIBULOSE-5-PHOSPHATE-3-EPIMERASE"/>
    <property type="match status" value="1"/>
</dbReference>
<dbReference type="Pfam" id="PF00834">
    <property type="entry name" value="Ribul_P_3_epim"/>
    <property type="match status" value="1"/>
</dbReference>
<comment type="similarity">
    <text evidence="6">Belongs to the ribulose-phosphate 3-epimerase family.</text>
</comment>
<dbReference type="InterPro" id="IPR026019">
    <property type="entry name" value="Ribul_P_3_epim"/>
</dbReference>
<evidence type="ECO:0000256" key="8">
    <source>
        <dbReference type="ARBA" id="ARBA00022723"/>
    </source>
</evidence>
<comment type="cofactor">
    <cofactor evidence="4">
        <name>Zn(2+)</name>
        <dbReference type="ChEBI" id="CHEBI:29105"/>
    </cofactor>
</comment>
<comment type="cofactor">
    <cofactor evidence="3">
        <name>Co(2+)</name>
        <dbReference type="ChEBI" id="CHEBI:48828"/>
    </cofactor>
</comment>
<keyword evidence="9" id="KW-0413">Isomerase</keyword>
<dbReference type="PIRSF" id="PIRSF001461">
    <property type="entry name" value="RPE"/>
    <property type="match status" value="1"/>
</dbReference>
<dbReference type="GO" id="GO:0005975">
    <property type="term" value="P:carbohydrate metabolic process"/>
    <property type="evidence" value="ECO:0007669"/>
    <property type="project" value="InterPro"/>
</dbReference>
<comment type="catalytic activity">
    <reaction evidence="1">
        <text>D-ribulose 5-phosphate = D-xylulose 5-phosphate</text>
        <dbReference type="Rhea" id="RHEA:13677"/>
        <dbReference type="ChEBI" id="CHEBI:57737"/>
        <dbReference type="ChEBI" id="CHEBI:58121"/>
        <dbReference type="EC" id="5.1.3.1"/>
    </reaction>
</comment>
<organism evidence="10">
    <name type="scientific">freshwater metagenome</name>
    <dbReference type="NCBI Taxonomy" id="449393"/>
    <lineage>
        <taxon>unclassified sequences</taxon>
        <taxon>metagenomes</taxon>
        <taxon>ecological metagenomes</taxon>
    </lineage>
</organism>
<evidence type="ECO:0000256" key="3">
    <source>
        <dbReference type="ARBA" id="ARBA00001941"/>
    </source>
</evidence>
<gene>
    <name evidence="10" type="ORF">UFOPK4293_01601</name>
</gene>
<sequence>MPSPPATSFSIRTEWGVVTVTGYGASPSESRFASVRGVTLPVLIAPSVLPADFSKIGEEVRALDEAGVDIIQWDVMDGQFVPNLTFGPDVIASARSYSTKPFEAHLMVLTPDVMAQRYVEAGCQRLIVHAEACTHLHRTLENIRGMGATAAVALNPHTPASTVENILDLVDMVLVMTVNPGFGGQSYIKTMEPKIRQVRDMITARGLGDSVHVEVDGGISPATIAGAAKAGANVLIAGSALYRDPKGLAHAVTELRALATAAFTA</sequence>
<dbReference type="NCBIfam" id="NF004076">
    <property type="entry name" value="PRK05581.1-4"/>
    <property type="match status" value="1"/>
</dbReference>
<comment type="cofactor">
    <cofactor evidence="5">
        <name>Fe(2+)</name>
        <dbReference type="ChEBI" id="CHEBI:29033"/>
    </cofactor>
</comment>
<dbReference type="Gene3D" id="3.20.20.70">
    <property type="entry name" value="Aldolase class I"/>
    <property type="match status" value="1"/>
</dbReference>
<dbReference type="InterPro" id="IPR000056">
    <property type="entry name" value="Ribul_P_3_epim-like"/>
</dbReference>
<dbReference type="SUPFAM" id="SSF51366">
    <property type="entry name" value="Ribulose-phoshate binding barrel"/>
    <property type="match status" value="1"/>
</dbReference>
<dbReference type="InterPro" id="IPR013785">
    <property type="entry name" value="Aldolase_TIM"/>
</dbReference>
<evidence type="ECO:0000256" key="4">
    <source>
        <dbReference type="ARBA" id="ARBA00001947"/>
    </source>
</evidence>
<keyword evidence="8" id="KW-0479">Metal-binding</keyword>
<dbReference type="HAMAP" id="MF_02227">
    <property type="entry name" value="RPE"/>
    <property type="match status" value="1"/>
</dbReference>
<dbReference type="FunFam" id="3.20.20.70:FF:000004">
    <property type="entry name" value="Ribulose-phosphate 3-epimerase"/>
    <property type="match status" value="1"/>
</dbReference>
<reference evidence="10" key="1">
    <citation type="submission" date="2020-05" db="EMBL/GenBank/DDBJ databases">
        <authorList>
            <person name="Chiriac C."/>
            <person name="Salcher M."/>
            <person name="Ghai R."/>
            <person name="Kavagutti S V."/>
        </authorList>
    </citation>
    <scope>NUCLEOTIDE SEQUENCE</scope>
</reference>
<dbReference type="GO" id="GO:0046872">
    <property type="term" value="F:metal ion binding"/>
    <property type="evidence" value="ECO:0007669"/>
    <property type="project" value="UniProtKB-KW"/>
</dbReference>
<evidence type="ECO:0000256" key="5">
    <source>
        <dbReference type="ARBA" id="ARBA00001954"/>
    </source>
</evidence>
<dbReference type="InterPro" id="IPR011060">
    <property type="entry name" value="RibuloseP-bd_barrel"/>
</dbReference>
<dbReference type="AlphaFoldDB" id="A0A6J7TSQ3"/>
<dbReference type="NCBIfam" id="TIGR01163">
    <property type="entry name" value="rpe"/>
    <property type="match status" value="1"/>
</dbReference>
<dbReference type="GO" id="GO:0004750">
    <property type="term" value="F:D-ribulose-phosphate 3-epimerase activity"/>
    <property type="evidence" value="ECO:0007669"/>
    <property type="project" value="UniProtKB-EC"/>
</dbReference>
<evidence type="ECO:0000256" key="9">
    <source>
        <dbReference type="ARBA" id="ARBA00023235"/>
    </source>
</evidence>